<evidence type="ECO:0000256" key="6">
    <source>
        <dbReference type="ARBA" id="ARBA00025280"/>
    </source>
</evidence>
<dbReference type="InterPro" id="IPR041010">
    <property type="entry name" value="Znf-ACC"/>
</dbReference>
<dbReference type="PANTHER" id="PTHR42995">
    <property type="entry name" value="ACETYL-COENZYME A CARBOXYLASE CARBOXYL TRANSFERASE SUBUNIT BETA, CHLOROPLASTIC"/>
    <property type="match status" value="1"/>
</dbReference>
<organism evidence="9 10">
    <name type="scientific">Xanthomonas vesicatoria</name>
    <dbReference type="NCBI Taxonomy" id="56460"/>
    <lineage>
        <taxon>Bacteria</taxon>
        <taxon>Pseudomonadati</taxon>
        <taxon>Pseudomonadota</taxon>
        <taxon>Gammaproteobacteria</taxon>
        <taxon>Lysobacterales</taxon>
        <taxon>Lysobacteraceae</taxon>
        <taxon>Xanthomonas</taxon>
    </lineage>
</organism>
<evidence type="ECO:0000313" key="9">
    <source>
        <dbReference type="EMBL" id="KHM91013.1"/>
    </source>
</evidence>
<keyword evidence="5" id="KW-0862">Zinc</keyword>
<keyword evidence="3" id="KW-0479">Metal-binding</keyword>
<keyword evidence="2 9" id="KW-0808">Transferase</keyword>
<gene>
    <name evidence="9" type="ORF">OR61_20310</name>
</gene>
<evidence type="ECO:0000256" key="7">
    <source>
        <dbReference type="SAM" id="MobiDB-lite"/>
    </source>
</evidence>
<evidence type="ECO:0000256" key="5">
    <source>
        <dbReference type="ARBA" id="ARBA00022833"/>
    </source>
</evidence>
<dbReference type="PANTHER" id="PTHR42995:SF5">
    <property type="entry name" value="ACETYL-COENZYME A CARBOXYLASE CARBOXYL TRANSFERASE SUBUNIT BETA, CHLOROPLASTIC"/>
    <property type="match status" value="1"/>
</dbReference>
<dbReference type="Gene3D" id="3.90.226.10">
    <property type="entry name" value="2-enoyl-CoA Hydratase, Chain A, domain 1"/>
    <property type="match status" value="1"/>
</dbReference>
<evidence type="ECO:0000256" key="4">
    <source>
        <dbReference type="ARBA" id="ARBA00022771"/>
    </source>
</evidence>
<dbReference type="SUPFAM" id="SSF52096">
    <property type="entry name" value="ClpP/crotonase"/>
    <property type="match status" value="1"/>
</dbReference>
<feature type="domain" description="CoA carboxyltransferase N-terminal" evidence="8">
    <location>
        <begin position="28"/>
        <end position="121"/>
    </location>
</feature>
<dbReference type="InterPro" id="IPR029045">
    <property type="entry name" value="ClpP/crotonase-like_dom_sf"/>
</dbReference>
<dbReference type="AlphaFoldDB" id="A0AAJ0N2E4"/>
<evidence type="ECO:0000313" key="10">
    <source>
        <dbReference type="Proteomes" id="UP000030969"/>
    </source>
</evidence>
<reference evidence="9 10" key="1">
    <citation type="submission" date="2014-11" db="EMBL/GenBank/DDBJ databases">
        <title>Draft Genome Sequences of Xanthomonas vesicatoria Strains from the Balkan Peninsula.</title>
        <authorList>
            <person name="Vancheva T."/>
            <person name="Lefeuvre P."/>
            <person name="Bogatzevska N."/>
            <person name="Moncheva P."/>
            <person name="Koebnik R."/>
        </authorList>
    </citation>
    <scope>NUCLEOTIDE SEQUENCE [LARGE SCALE GENOMIC DNA]</scope>
    <source>
        <strain evidence="9 10">53M</strain>
    </source>
</reference>
<comment type="caution">
    <text evidence="9">The sequence shown here is derived from an EMBL/GenBank/DDBJ whole genome shotgun (WGS) entry which is preliminary data.</text>
</comment>
<dbReference type="GO" id="GO:2001295">
    <property type="term" value="P:malonyl-CoA biosynthetic process"/>
    <property type="evidence" value="ECO:0007669"/>
    <property type="project" value="TreeGrafter"/>
</dbReference>
<name>A0AAJ0N2E4_9XANT</name>
<proteinExistence type="predicted"/>
<evidence type="ECO:0000256" key="1">
    <source>
        <dbReference type="ARBA" id="ARBA00004496"/>
    </source>
</evidence>
<dbReference type="GO" id="GO:0006633">
    <property type="term" value="P:fatty acid biosynthetic process"/>
    <property type="evidence" value="ECO:0007669"/>
    <property type="project" value="TreeGrafter"/>
</dbReference>
<comment type="function">
    <text evidence="6">Component of the acetyl coenzyme A carboxylase (ACC) complex. Biotin carboxylase (BC) catalyzes the carboxylation of biotin on its carrier protein (BCCP) and then the CO(2) group is transferred by the transcarboxylase to acetyl-CoA to form malonyl-CoA.</text>
</comment>
<sequence>MSWLSKLMPSGIRTENTPAKKRSVPEGLWEKCSNCGSALYGPELEENLEVCPKCDHHMAIRARARLNSLFDPETATTEIAAQLGPVDVLKFKDQKRYGERIKASQKASGEYDALIAMRGTL</sequence>
<dbReference type="GO" id="GO:0016740">
    <property type="term" value="F:transferase activity"/>
    <property type="evidence" value="ECO:0007669"/>
    <property type="project" value="UniProtKB-KW"/>
</dbReference>
<dbReference type="InterPro" id="IPR011762">
    <property type="entry name" value="COA_CT_N"/>
</dbReference>
<dbReference type="PROSITE" id="PS50980">
    <property type="entry name" value="COA_CT_NTER"/>
    <property type="match status" value="1"/>
</dbReference>
<dbReference type="EMBL" id="JSYJ01000187">
    <property type="protein sequence ID" value="KHM91013.1"/>
    <property type="molecule type" value="Genomic_DNA"/>
</dbReference>
<dbReference type="GO" id="GO:0003989">
    <property type="term" value="F:acetyl-CoA carboxylase activity"/>
    <property type="evidence" value="ECO:0007669"/>
    <property type="project" value="TreeGrafter"/>
</dbReference>
<accession>A0AAJ0N2E4</accession>
<protein>
    <submittedName>
        <fullName evidence="9">Acetyl-CoA carboxyl transferase</fullName>
    </submittedName>
</protein>
<dbReference type="GO" id="GO:0008270">
    <property type="term" value="F:zinc ion binding"/>
    <property type="evidence" value="ECO:0007669"/>
    <property type="project" value="UniProtKB-KW"/>
</dbReference>
<dbReference type="Proteomes" id="UP000030969">
    <property type="component" value="Unassembled WGS sequence"/>
</dbReference>
<comment type="subcellular location">
    <subcellularLocation>
        <location evidence="1">Cytoplasm</location>
    </subcellularLocation>
</comment>
<feature type="region of interest" description="Disordered" evidence="7">
    <location>
        <begin position="1"/>
        <end position="21"/>
    </location>
</feature>
<feature type="non-terminal residue" evidence="9">
    <location>
        <position position="121"/>
    </location>
</feature>
<dbReference type="GO" id="GO:0009329">
    <property type="term" value="C:acetate CoA-transferase complex"/>
    <property type="evidence" value="ECO:0007669"/>
    <property type="project" value="TreeGrafter"/>
</dbReference>
<keyword evidence="4" id="KW-0863">Zinc-finger</keyword>
<evidence type="ECO:0000259" key="8">
    <source>
        <dbReference type="PROSITE" id="PS50980"/>
    </source>
</evidence>
<evidence type="ECO:0000256" key="2">
    <source>
        <dbReference type="ARBA" id="ARBA00022679"/>
    </source>
</evidence>
<dbReference type="Pfam" id="PF17848">
    <property type="entry name" value="Zn_ribbon_ACC"/>
    <property type="match status" value="1"/>
</dbReference>
<evidence type="ECO:0000256" key="3">
    <source>
        <dbReference type="ARBA" id="ARBA00022723"/>
    </source>
</evidence>